<accession>A0A2Z6RTJ2</accession>
<protein>
    <recommendedName>
        <fullName evidence="8">GDP-fucose protein O-fucosyltransferase</fullName>
    </recommendedName>
</protein>
<evidence type="ECO:0000313" key="5">
    <source>
        <dbReference type="EMBL" id="GBC05611.1"/>
    </source>
</evidence>
<dbReference type="PANTHER" id="PTHR13398">
    <property type="entry name" value="GDP-FUCOSE PROTEIN O-FUCOSYLTRANSFERASE 2"/>
    <property type="match status" value="1"/>
</dbReference>
<dbReference type="OrthoDB" id="2020419at2759"/>
<dbReference type="Gene3D" id="3.40.50.11350">
    <property type="match status" value="1"/>
</dbReference>
<reference evidence="6" key="2">
    <citation type="submission" date="2019-10" db="EMBL/GenBank/DDBJ databases">
        <title>Conservation and host-specific expression of non-tandemly repeated heterogenous ribosome RNA gene in arbuscular mycorrhizal fungi.</title>
        <authorList>
            <person name="Maeda T."/>
            <person name="Kobayashi Y."/>
            <person name="Nakagawa T."/>
            <person name="Ezawa T."/>
            <person name="Yamaguchi K."/>
            <person name="Bino T."/>
            <person name="Nishimoto Y."/>
            <person name="Shigenobu S."/>
            <person name="Kawaguchi M."/>
        </authorList>
    </citation>
    <scope>NUCLEOTIDE SEQUENCE</scope>
    <source>
        <strain evidence="6">HR1</strain>
    </source>
</reference>
<dbReference type="EMBL" id="BEXD01004017">
    <property type="protein sequence ID" value="GBC05611.1"/>
    <property type="molecule type" value="Genomic_DNA"/>
</dbReference>
<reference evidence="5 7" key="1">
    <citation type="submission" date="2017-11" db="EMBL/GenBank/DDBJ databases">
        <title>The genome of Rhizophagus clarus HR1 reveals common genetic basis of auxotrophy among arbuscular mycorrhizal fungi.</title>
        <authorList>
            <person name="Kobayashi Y."/>
        </authorList>
    </citation>
    <scope>NUCLEOTIDE SEQUENCE [LARGE SCALE GENOMIC DNA]</scope>
    <source>
        <strain evidence="5 7">HR1</strain>
    </source>
</reference>
<evidence type="ECO:0000256" key="3">
    <source>
        <dbReference type="ARBA" id="ARBA00023277"/>
    </source>
</evidence>
<dbReference type="Proteomes" id="UP000615446">
    <property type="component" value="Unassembled WGS sequence"/>
</dbReference>
<keyword evidence="4" id="KW-0812">Transmembrane</keyword>
<evidence type="ECO:0000256" key="1">
    <source>
        <dbReference type="ARBA" id="ARBA00022679"/>
    </source>
</evidence>
<evidence type="ECO:0000313" key="7">
    <source>
        <dbReference type="Proteomes" id="UP000247702"/>
    </source>
</evidence>
<dbReference type="GO" id="GO:0046922">
    <property type="term" value="F:peptide-O-fucosyltransferase activity"/>
    <property type="evidence" value="ECO:0007669"/>
    <property type="project" value="InterPro"/>
</dbReference>
<keyword evidence="1" id="KW-0808">Transferase</keyword>
<keyword evidence="2" id="KW-0294">Fucose metabolism</keyword>
<keyword evidence="4" id="KW-1133">Transmembrane helix</keyword>
<keyword evidence="3" id="KW-0119">Carbohydrate metabolism</keyword>
<dbReference type="CDD" id="cd11296">
    <property type="entry name" value="O-FucT_like"/>
    <property type="match status" value="1"/>
</dbReference>
<dbReference type="EMBL" id="BLAL01000059">
    <property type="protein sequence ID" value="GES82132.1"/>
    <property type="molecule type" value="Genomic_DNA"/>
</dbReference>
<dbReference type="PANTHER" id="PTHR13398:SF0">
    <property type="entry name" value="GDP-FUCOSE PROTEIN O-FUCOSYLTRANSFERASE 2"/>
    <property type="match status" value="1"/>
</dbReference>
<organism evidence="5 7">
    <name type="scientific">Rhizophagus clarus</name>
    <dbReference type="NCBI Taxonomy" id="94130"/>
    <lineage>
        <taxon>Eukaryota</taxon>
        <taxon>Fungi</taxon>
        <taxon>Fungi incertae sedis</taxon>
        <taxon>Mucoromycota</taxon>
        <taxon>Glomeromycotina</taxon>
        <taxon>Glomeromycetes</taxon>
        <taxon>Glomerales</taxon>
        <taxon>Glomeraceae</taxon>
        <taxon>Rhizophagus</taxon>
    </lineage>
</organism>
<dbReference type="Proteomes" id="UP000247702">
    <property type="component" value="Unassembled WGS sequence"/>
</dbReference>
<evidence type="ECO:0000313" key="6">
    <source>
        <dbReference type="EMBL" id="GES82132.1"/>
    </source>
</evidence>
<evidence type="ECO:0000256" key="2">
    <source>
        <dbReference type="ARBA" id="ARBA00023253"/>
    </source>
</evidence>
<dbReference type="AlphaFoldDB" id="A0A2Z6RTJ2"/>
<evidence type="ECO:0008006" key="8">
    <source>
        <dbReference type="Google" id="ProtNLM"/>
    </source>
</evidence>
<feature type="transmembrane region" description="Helical" evidence="4">
    <location>
        <begin position="12"/>
        <end position="29"/>
    </location>
</feature>
<proteinExistence type="predicted"/>
<keyword evidence="4" id="KW-0472">Membrane</keyword>
<dbReference type="GO" id="GO:0006004">
    <property type="term" value="P:fucose metabolic process"/>
    <property type="evidence" value="ECO:0007669"/>
    <property type="project" value="UniProtKB-KW"/>
</dbReference>
<sequence length="473" mass="55361">MSLIQITKKSFLIICSFFLLWYLTSTYYYEQELLSYKNEEKLTAVNLTYPSTLLPNTTPTSTPDESYTTSFNSLKELNKKFCGKPKCKFLFAYALREQETKANMHFRSFCQLAEKLDRIMVLTNVGSSRIGTCHNFPFDFYYNTKLIQEVFPKVQFKSENEFSYWLKERDLLKKKLNDDEDDEVIPPLSVFHSYIKLHRNTHNRSYYDDSEINYDFGCISKFEPSMNLEDPKNSKVKYTKYYIDESDLMSERRRIKFSESFSKTFTMNDDILFMNANVIHPLFPQEMPIIPYSEYILNEAKRIKNKLSSSYIAIHWRLEQSNPTLLPECAQGLIMTLKKVMKEEGIKNIYLATDYPLTSSKSQSDTFTSITNYHHEAIRAINETFKINTWVSLGGLKQLRENRLYNEELGGPGIQGILDKLVCVNANYFISGPEGCSRVVSTFTKVIVSERNERLKNRDHSLLNTIDRWQMPL</sequence>
<name>A0A2Z6RTJ2_9GLOM</name>
<keyword evidence="7" id="KW-1185">Reference proteome</keyword>
<comment type="caution">
    <text evidence="5">The sequence shown here is derived from an EMBL/GenBank/DDBJ whole genome shotgun (WGS) entry which is preliminary data.</text>
</comment>
<dbReference type="InterPro" id="IPR045130">
    <property type="entry name" value="OFUT2-like"/>
</dbReference>
<gene>
    <name evidence="6" type="ORF">RCL2_000935900</name>
    <name evidence="5" type="ORF">RclHR1_06310007</name>
</gene>
<evidence type="ECO:0000256" key="4">
    <source>
        <dbReference type="SAM" id="Phobius"/>
    </source>
</evidence>